<accession>A0A397Q605</accession>
<reference evidence="2 3" key="1">
    <citation type="submission" date="2018-08" db="EMBL/GenBank/DDBJ databases">
        <title>Genomic Encyclopedia of Archaeal and Bacterial Type Strains, Phase II (KMG-II): from individual species to whole genera.</title>
        <authorList>
            <person name="Goeker M."/>
        </authorList>
    </citation>
    <scope>NUCLEOTIDE SEQUENCE [LARGE SCALE GENOMIC DNA]</scope>
    <source>
        <strain evidence="2 3">DSM 5002</strain>
    </source>
</reference>
<evidence type="ECO:0000313" key="3">
    <source>
        <dbReference type="Proteomes" id="UP000266273"/>
    </source>
</evidence>
<keyword evidence="1" id="KW-0812">Transmembrane</keyword>
<name>A0A397Q605_9HYPH</name>
<evidence type="ECO:0000256" key="1">
    <source>
        <dbReference type="SAM" id="Phobius"/>
    </source>
</evidence>
<dbReference type="Proteomes" id="UP000266273">
    <property type="component" value="Unassembled WGS sequence"/>
</dbReference>
<evidence type="ECO:0000313" key="2">
    <source>
        <dbReference type="EMBL" id="RIA56522.1"/>
    </source>
</evidence>
<keyword evidence="3" id="KW-1185">Reference proteome</keyword>
<keyword evidence="1" id="KW-1133">Transmembrane helix</keyword>
<dbReference type="AlphaFoldDB" id="A0A397Q605"/>
<gene>
    <name evidence="2" type="ORF">BXY53_1628</name>
</gene>
<keyword evidence="1" id="KW-0472">Membrane</keyword>
<dbReference type="EMBL" id="QXDF01000001">
    <property type="protein sequence ID" value="RIA56522.1"/>
    <property type="molecule type" value="Genomic_DNA"/>
</dbReference>
<dbReference type="RefSeq" id="WP_119061306.1">
    <property type="nucleotide sequence ID" value="NZ_QXDF01000001.1"/>
</dbReference>
<organism evidence="2 3">
    <name type="scientific">Dichotomicrobium thermohalophilum</name>
    <dbReference type="NCBI Taxonomy" id="933063"/>
    <lineage>
        <taxon>Bacteria</taxon>
        <taxon>Pseudomonadati</taxon>
        <taxon>Pseudomonadota</taxon>
        <taxon>Alphaproteobacteria</taxon>
        <taxon>Hyphomicrobiales</taxon>
        <taxon>Hyphomicrobiaceae</taxon>
        <taxon>Dichotomicrobium</taxon>
    </lineage>
</organism>
<comment type="caution">
    <text evidence="2">The sequence shown here is derived from an EMBL/GenBank/DDBJ whole genome shotgun (WGS) entry which is preliminary data.</text>
</comment>
<sequence>MRTIFAILFFVLFLVPGAYLAGFAATPLADTQRFESPDQHAQFMQMIEVGVTLAVGVVGAILGVVVGGWLRPLFFRKSS</sequence>
<feature type="transmembrane region" description="Helical" evidence="1">
    <location>
        <begin position="44"/>
        <end position="70"/>
    </location>
</feature>
<protein>
    <submittedName>
        <fullName evidence="2">Uncharacterized protein</fullName>
    </submittedName>
</protein>
<proteinExistence type="predicted"/>